<reference evidence="1 2" key="1">
    <citation type="submission" date="2017-02" db="EMBL/GenBank/DDBJ databases">
        <authorList>
            <person name="Peterson S.W."/>
        </authorList>
    </citation>
    <scope>NUCLEOTIDE SEQUENCE [LARGE SCALE GENOMIC DNA]</scope>
    <source>
        <strain evidence="1 2">3F5N</strain>
    </source>
</reference>
<dbReference type="InterPro" id="IPR025103">
    <property type="entry name" value="DUF4011"/>
</dbReference>
<accession>A0A1R4FGR1</accession>
<name>A0A1R4FGR1_BREDI</name>
<proteinExistence type="predicted"/>
<dbReference type="Pfam" id="PF13195">
    <property type="entry name" value="DUF4011"/>
    <property type="match status" value="1"/>
</dbReference>
<keyword evidence="1" id="KW-0378">Hydrolase</keyword>
<protein>
    <submittedName>
        <fullName evidence="1">DNA helicase related protein</fullName>
    </submittedName>
</protein>
<keyword evidence="1" id="KW-0547">Nucleotide-binding</keyword>
<keyword evidence="1" id="KW-0347">Helicase</keyword>
<dbReference type="Proteomes" id="UP000195766">
    <property type="component" value="Unassembled WGS sequence"/>
</dbReference>
<dbReference type="OrthoDB" id="9757917at2"/>
<dbReference type="GO" id="GO:0004386">
    <property type="term" value="F:helicase activity"/>
    <property type="evidence" value="ECO:0007669"/>
    <property type="project" value="UniProtKB-KW"/>
</dbReference>
<evidence type="ECO:0000313" key="2">
    <source>
        <dbReference type="Proteomes" id="UP000195766"/>
    </source>
</evidence>
<organism evidence="1 2">
    <name type="scientific">Brevundimonas diminuta 3F5N</name>
    <dbReference type="NCBI Taxonomy" id="1255603"/>
    <lineage>
        <taxon>Bacteria</taxon>
        <taxon>Pseudomonadati</taxon>
        <taxon>Pseudomonadota</taxon>
        <taxon>Alphaproteobacteria</taxon>
        <taxon>Caulobacterales</taxon>
        <taxon>Caulobacteraceae</taxon>
        <taxon>Brevundimonas</taxon>
    </lineage>
</organism>
<keyword evidence="1" id="KW-0067">ATP-binding</keyword>
<dbReference type="RefSeq" id="WP_087139584.1">
    <property type="nucleotide sequence ID" value="NZ_FUIE01000024.1"/>
</dbReference>
<sequence>MIFGSNWLRREAVVYREVHGRDIQRSFAAEALLRDELPSPLDQQQLLARLIDLHRQVRNDMAEGGANTLFLAVGFLRWKKKPEDERSVACSSQSNADVAAAYRF</sequence>
<dbReference type="EMBL" id="FUIE01000024">
    <property type="protein sequence ID" value="SJM55145.1"/>
    <property type="molecule type" value="Genomic_DNA"/>
</dbReference>
<gene>
    <name evidence="1" type="ORF">FM111_04690</name>
</gene>
<evidence type="ECO:0000313" key="1">
    <source>
        <dbReference type="EMBL" id="SJM55145.1"/>
    </source>
</evidence>
<dbReference type="AlphaFoldDB" id="A0A1R4FGR1"/>